<keyword evidence="2" id="KW-1185">Reference proteome</keyword>
<reference evidence="1 2" key="1">
    <citation type="submission" date="2022-04" db="EMBL/GenBank/DDBJ databases">
        <title>Halobacillus sp. isolated from saltern.</title>
        <authorList>
            <person name="Won M."/>
            <person name="Lee C.-M."/>
            <person name="Woen H.-Y."/>
            <person name="Kwon S.-W."/>
        </authorList>
    </citation>
    <scope>NUCLEOTIDE SEQUENCE [LARGE SCALE GENOMIC DNA]</scope>
    <source>
        <strain evidence="1 2">SSBR10-3</strain>
    </source>
</reference>
<gene>
    <name evidence="1" type="ORF">MUN89_09290</name>
</gene>
<evidence type="ECO:0008006" key="3">
    <source>
        <dbReference type="Google" id="ProtNLM"/>
    </source>
</evidence>
<evidence type="ECO:0000313" key="2">
    <source>
        <dbReference type="Proteomes" id="UP000831787"/>
    </source>
</evidence>
<dbReference type="InterPro" id="IPR046720">
    <property type="entry name" value="DUF6612"/>
</dbReference>
<dbReference type="Proteomes" id="UP000831787">
    <property type="component" value="Chromosome"/>
</dbReference>
<name>A0ABY4EPF8_9BACI</name>
<protein>
    <recommendedName>
        <fullName evidence="3">Lipoprotein</fullName>
    </recommendedName>
</protein>
<dbReference type="EMBL" id="CP095073">
    <property type="protein sequence ID" value="UOQ46084.1"/>
    <property type="molecule type" value="Genomic_DNA"/>
</dbReference>
<dbReference type="RefSeq" id="WP_244713099.1">
    <property type="nucleotide sequence ID" value="NZ_CP095073.1"/>
</dbReference>
<dbReference type="Pfam" id="PF20316">
    <property type="entry name" value="DUF6612"/>
    <property type="match status" value="1"/>
</dbReference>
<evidence type="ECO:0000313" key="1">
    <source>
        <dbReference type="EMBL" id="UOQ46084.1"/>
    </source>
</evidence>
<proteinExistence type="predicted"/>
<sequence>MKTSIEAKVHADPLAYHQTVQTMGQSIEQYYTTDGFFISQPGSNQWVKAPDNMVEKMSQITAADQMPAKQLSKLKDYVDDFNLEEKEGNYILTFHSKGEDVQELIKNTMKENFPEAKLPKDLFKKLTINDVTYRYTINKESYYPKAIDIEMNFSIDNGGQKTSVKQTLSGTYSDYNELGNITVPKEIKSSAGEIKNR</sequence>
<accession>A0ABY4EPF8</accession>
<organism evidence="1 2">
    <name type="scientific">Halobacillus salinarum</name>
    <dbReference type="NCBI Taxonomy" id="2932257"/>
    <lineage>
        <taxon>Bacteria</taxon>
        <taxon>Bacillati</taxon>
        <taxon>Bacillota</taxon>
        <taxon>Bacilli</taxon>
        <taxon>Bacillales</taxon>
        <taxon>Bacillaceae</taxon>
        <taxon>Halobacillus</taxon>
    </lineage>
</organism>